<sequence length="162" mass="17746">MGNSMRMRRVPADELQRGVPLLEEAFSATRNNEVFASEIRSGILCSLGEEWRTVNLLLTGEEFPAAGPAALPVLGGVHVGSFATPVDMMVWLDADGVHIAHEYLASIEFDAMFDLHRKKLGAVGDAAAEIEDDLRRRLQNLQHFYGLADAGHQAVVKRVYSG</sequence>
<dbReference type="RefSeq" id="WP_369147900.1">
    <property type="nucleotide sequence ID" value="NZ_CP163444.1"/>
</dbReference>
<dbReference type="EMBL" id="CP163444">
    <property type="protein sequence ID" value="XDQ75375.1"/>
    <property type="molecule type" value="Genomic_DNA"/>
</dbReference>
<accession>A0AB39T441</accession>
<dbReference type="AlphaFoldDB" id="A0AB39T441"/>
<proteinExistence type="predicted"/>
<dbReference type="Gene3D" id="3.40.1760.10">
    <property type="entry name" value="YfbM-like super family"/>
    <property type="match status" value="1"/>
</dbReference>
<gene>
    <name evidence="1" type="ORF">AB5J54_34755</name>
</gene>
<organism evidence="1">
    <name type="scientific">Streptomyces sp. R44</name>
    <dbReference type="NCBI Taxonomy" id="3238633"/>
    <lineage>
        <taxon>Bacteria</taxon>
        <taxon>Bacillati</taxon>
        <taxon>Actinomycetota</taxon>
        <taxon>Actinomycetes</taxon>
        <taxon>Kitasatosporales</taxon>
        <taxon>Streptomycetaceae</taxon>
        <taxon>Streptomyces</taxon>
    </lineage>
</organism>
<reference evidence="1" key="1">
    <citation type="submission" date="2024-07" db="EMBL/GenBank/DDBJ databases">
        <authorList>
            <person name="Yu S.T."/>
        </authorList>
    </citation>
    <scope>NUCLEOTIDE SEQUENCE</scope>
    <source>
        <strain evidence="1">R44</strain>
    </source>
</reference>
<dbReference type="InterPro" id="IPR035944">
    <property type="entry name" value="YfbM-like_sf"/>
</dbReference>
<evidence type="ECO:0000313" key="1">
    <source>
        <dbReference type="EMBL" id="XDQ75375.1"/>
    </source>
</evidence>
<protein>
    <submittedName>
        <fullName evidence="1">DUF1877 family protein</fullName>
    </submittedName>
</protein>
<name>A0AB39T441_9ACTN</name>